<dbReference type="AlphaFoldDB" id="A0A2T0UEQ9"/>
<accession>A0A2T0UEQ9</accession>
<dbReference type="EMBL" id="PVTJ01000009">
    <property type="protein sequence ID" value="PRY56431.1"/>
    <property type="molecule type" value="Genomic_DNA"/>
</dbReference>
<keyword evidence="2" id="KW-1185">Reference proteome</keyword>
<dbReference type="Proteomes" id="UP000238176">
    <property type="component" value="Unassembled WGS sequence"/>
</dbReference>
<protein>
    <submittedName>
        <fullName evidence="1">Uncharacterized protein</fullName>
    </submittedName>
</protein>
<proteinExistence type="predicted"/>
<sequence length="168" mass="17893">MTVHVMPVRAGDVLTAHGYNLAQPVYSWRTASKPIASSTTLTADEELWTTLEPFATYTLLVCLAITGGTTGDFKINYATPTGSQGRRHCIGPVPAVTSATGNTRHSVNDWSVAVNYGTFTSSLTVRERGIISTEATGGVLQAQWAQNTSSATATVVEASSFLRVQRVL</sequence>
<comment type="caution">
    <text evidence="1">The sequence shown here is derived from an EMBL/GenBank/DDBJ whole genome shotgun (WGS) entry which is preliminary data.</text>
</comment>
<evidence type="ECO:0000313" key="2">
    <source>
        <dbReference type="Proteomes" id="UP000238176"/>
    </source>
</evidence>
<reference evidence="1 2" key="1">
    <citation type="submission" date="2018-03" db="EMBL/GenBank/DDBJ databases">
        <title>Genomic Encyclopedia of Type Strains, Phase III (KMG-III): the genomes of soil and plant-associated and newly described type strains.</title>
        <authorList>
            <person name="Whitman W."/>
        </authorList>
    </citation>
    <scope>NUCLEOTIDE SEQUENCE [LARGE SCALE GENOMIC DNA]</scope>
    <source>
        <strain evidence="1 2">CGMCC 4.7067</strain>
    </source>
</reference>
<organism evidence="1 2">
    <name type="scientific">Glycomyces artemisiae</name>
    <dbReference type="NCBI Taxonomy" id="1076443"/>
    <lineage>
        <taxon>Bacteria</taxon>
        <taxon>Bacillati</taxon>
        <taxon>Actinomycetota</taxon>
        <taxon>Actinomycetes</taxon>
        <taxon>Glycomycetales</taxon>
        <taxon>Glycomycetaceae</taxon>
        <taxon>Glycomyces</taxon>
    </lineage>
</organism>
<gene>
    <name evidence="1" type="ORF">B0I28_10980</name>
</gene>
<dbReference type="RefSeq" id="WP_106365859.1">
    <property type="nucleotide sequence ID" value="NZ_PVTJ01000009.1"/>
</dbReference>
<name>A0A2T0UEQ9_9ACTN</name>
<evidence type="ECO:0000313" key="1">
    <source>
        <dbReference type="EMBL" id="PRY56431.1"/>
    </source>
</evidence>